<evidence type="ECO:0000256" key="2">
    <source>
        <dbReference type="ARBA" id="ARBA00022692"/>
    </source>
</evidence>
<evidence type="ECO:0000256" key="5">
    <source>
        <dbReference type="ARBA" id="ARBA00034769"/>
    </source>
</evidence>
<sequence length="280" mass="32615">MLEELEEKFPGYSKSWLPIIWAANIVSRARKEGRIRNDFSANEITNQLNIFRAQCTKLMSYHSIQIPLVYVQVVTIAVYFYFFTALFANQDTRKTESDSIGFDTFGAHPIILTLEFIFYMGWMKVAEALLNPFGMDDDDFDVNSMIDRNLQMSYLIIDDMHNEHPVLLKDLYWNGIPQSLPDRTKILFPEPEELDADIIDYDVLSRKSVFGRVSVSIKKNKKIYLNDRTVRFESDSSLIPDPNHISDIYNNHPNVQSEQLTLNKELEEQRRLSKQDANNL</sequence>
<keyword evidence="3 6" id="KW-1133">Transmembrane helix</keyword>
<keyword evidence="6" id="KW-1003">Cell membrane</keyword>
<reference evidence="7" key="1">
    <citation type="submission" date="2022-01" db="EMBL/GenBank/DDBJ databases">
        <authorList>
            <person name="King R."/>
        </authorList>
    </citation>
    <scope>NUCLEOTIDE SEQUENCE</scope>
</reference>
<dbReference type="Proteomes" id="UP001153620">
    <property type="component" value="Chromosome 2"/>
</dbReference>
<keyword evidence="4 6" id="KW-0472">Membrane</keyword>
<dbReference type="AlphaFoldDB" id="A0A9N9WQ49"/>
<protein>
    <recommendedName>
        <fullName evidence="6">Bestrophin homolog</fullName>
    </recommendedName>
</protein>
<evidence type="ECO:0000256" key="6">
    <source>
        <dbReference type="RuleBase" id="RU363126"/>
    </source>
</evidence>
<feature type="transmembrane region" description="Helical" evidence="6">
    <location>
        <begin position="100"/>
        <end position="122"/>
    </location>
</feature>
<comment type="similarity">
    <text evidence="5 6">Belongs to the anion channel-forming bestrophin (TC 1.A.46) family. Calcium-sensitive chloride channel subfamily.</text>
</comment>
<organism evidence="7 8">
    <name type="scientific">Chironomus riparius</name>
    <dbReference type="NCBI Taxonomy" id="315576"/>
    <lineage>
        <taxon>Eukaryota</taxon>
        <taxon>Metazoa</taxon>
        <taxon>Ecdysozoa</taxon>
        <taxon>Arthropoda</taxon>
        <taxon>Hexapoda</taxon>
        <taxon>Insecta</taxon>
        <taxon>Pterygota</taxon>
        <taxon>Neoptera</taxon>
        <taxon>Endopterygota</taxon>
        <taxon>Diptera</taxon>
        <taxon>Nematocera</taxon>
        <taxon>Chironomoidea</taxon>
        <taxon>Chironomidae</taxon>
        <taxon>Chironominae</taxon>
        <taxon>Chironomus</taxon>
    </lineage>
</organism>
<dbReference type="EMBL" id="OU895878">
    <property type="protein sequence ID" value="CAG9801941.1"/>
    <property type="molecule type" value="Genomic_DNA"/>
</dbReference>
<feature type="transmembrane region" description="Helical" evidence="6">
    <location>
        <begin position="68"/>
        <end position="88"/>
    </location>
</feature>
<evidence type="ECO:0000313" key="8">
    <source>
        <dbReference type="Proteomes" id="UP001153620"/>
    </source>
</evidence>
<accession>A0A9N9WQ49</accession>
<dbReference type="PANTHER" id="PTHR10736">
    <property type="entry name" value="BESTROPHIN"/>
    <property type="match status" value="1"/>
</dbReference>
<keyword evidence="6" id="KW-0407">Ion channel</keyword>
<evidence type="ECO:0000256" key="4">
    <source>
        <dbReference type="ARBA" id="ARBA00023136"/>
    </source>
</evidence>
<dbReference type="Pfam" id="PF01062">
    <property type="entry name" value="Bestrophin"/>
    <property type="match status" value="1"/>
</dbReference>
<evidence type="ECO:0000256" key="3">
    <source>
        <dbReference type="ARBA" id="ARBA00022989"/>
    </source>
</evidence>
<keyword evidence="6" id="KW-0869">Chloride channel</keyword>
<keyword evidence="6" id="KW-0813">Transport</keyword>
<dbReference type="InterPro" id="IPR000615">
    <property type="entry name" value="Bestrophin"/>
</dbReference>
<comment type="function">
    <text evidence="6">Forms chloride channels.</text>
</comment>
<keyword evidence="6" id="KW-0868">Chloride</keyword>
<dbReference type="InterPro" id="IPR021134">
    <property type="entry name" value="Bestrophin-like"/>
</dbReference>
<reference evidence="7" key="2">
    <citation type="submission" date="2022-10" db="EMBL/GenBank/DDBJ databases">
        <authorList>
            <consortium name="ENA_rothamsted_submissions"/>
            <consortium name="culmorum"/>
            <person name="King R."/>
        </authorList>
    </citation>
    <scope>NUCLEOTIDE SEQUENCE</scope>
</reference>
<dbReference type="GO" id="GO:0005254">
    <property type="term" value="F:chloride channel activity"/>
    <property type="evidence" value="ECO:0007669"/>
    <property type="project" value="UniProtKB-KW"/>
</dbReference>
<keyword evidence="6" id="KW-0406">Ion transport</keyword>
<dbReference type="GO" id="GO:0034707">
    <property type="term" value="C:chloride channel complex"/>
    <property type="evidence" value="ECO:0007669"/>
    <property type="project" value="UniProtKB-KW"/>
</dbReference>
<evidence type="ECO:0000313" key="7">
    <source>
        <dbReference type="EMBL" id="CAG9801941.1"/>
    </source>
</evidence>
<keyword evidence="8" id="KW-1185">Reference proteome</keyword>
<keyword evidence="2 6" id="KW-0812">Transmembrane</keyword>
<dbReference type="OrthoDB" id="201595at2759"/>
<proteinExistence type="inferred from homology"/>
<dbReference type="PANTHER" id="PTHR10736:SF65">
    <property type="entry name" value="BESTROPHIN 1, ISOFORM C-RELATED"/>
    <property type="match status" value="1"/>
</dbReference>
<comment type="subcellular location">
    <subcellularLocation>
        <location evidence="6">Cell membrane</location>
        <topology evidence="6">Multi-pass membrane protein</topology>
    </subcellularLocation>
    <subcellularLocation>
        <location evidence="1">Membrane</location>
    </subcellularLocation>
</comment>
<evidence type="ECO:0000256" key="1">
    <source>
        <dbReference type="ARBA" id="ARBA00004370"/>
    </source>
</evidence>
<dbReference type="GO" id="GO:0005886">
    <property type="term" value="C:plasma membrane"/>
    <property type="evidence" value="ECO:0007669"/>
    <property type="project" value="UniProtKB-SubCell"/>
</dbReference>
<gene>
    <name evidence="7" type="ORF">CHIRRI_LOCUS4861</name>
</gene>
<name>A0A9N9WQ49_9DIPT</name>